<name>A0AAV3Z103_9GAST</name>
<gene>
    <name evidence="2" type="ORF">PoB_001483500</name>
</gene>
<dbReference type="PROSITE" id="PS51257">
    <property type="entry name" value="PROKAR_LIPOPROTEIN"/>
    <property type="match status" value="1"/>
</dbReference>
<protein>
    <submittedName>
        <fullName evidence="2">Uncharacterized protein</fullName>
    </submittedName>
</protein>
<comment type="caution">
    <text evidence="2">The sequence shown here is derived from an EMBL/GenBank/DDBJ whole genome shotgun (WGS) entry which is preliminary data.</text>
</comment>
<evidence type="ECO:0000313" key="3">
    <source>
        <dbReference type="Proteomes" id="UP000735302"/>
    </source>
</evidence>
<evidence type="ECO:0000256" key="1">
    <source>
        <dbReference type="SAM" id="SignalP"/>
    </source>
</evidence>
<dbReference type="Proteomes" id="UP000735302">
    <property type="component" value="Unassembled WGS sequence"/>
</dbReference>
<feature type="signal peptide" evidence="1">
    <location>
        <begin position="1"/>
        <end position="31"/>
    </location>
</feature>
<proteinExistence type="predicted"/>
<organism evidence="2 3">
    <name type="scientific">Plakobranchus ocellatus</name>
    <dbReference type="NCBI Taxonomy" id="259542"/>
    <lineage>
        <taxon>Eukaryota</taxon>
        <taxon>Metazoa</taxon>
        <taxon>Spiralia</taxon>
        <taxon>Lophotrochozoa</taxon>
        <taxon>Mollusca</taxon>
        <taxon>Gastropoda</taxon>
        <taxon>Heterobranchia</taxon>
        <taxon>Euthyneura</taxon>
        <taxon>Panpulmonata</taxon>
        <taxon>Sacoglossa</taxon>
        <taxon>Placobranchoidea</taxon>
        <taxon>Plakobranchidae</taxon>
        <taxon>Plakobranchus</taxon>
    </lineage>
</organism>
<feature type="chain" id="PRO_5043517410" evidence="1">
    <location>
        <begin position="32"/>
        <end position="151"/>
    </location>
</feature>
<dbReference type="AlphaFoldDB" id="A0AAV3Z103"/>
<keyword evidence="3" id="KW-1185">Reference proteome</keyword>
<dbReference type="EMBL" id="BLXT01001848">
    <property type="protein sequence ID" value="GFN88329.1"/>
    <property type="molecule type" value="Genomic_DNA"/>
</dbReference>
<sequence>MPRRVLGRCTSTPALLPVLAVLSACVCLSVSETTYLRETDAISTETRDAPDKPLDIGRLLFKQMRFRDLSLASHEGVGASYPMVSRWLGHHLWRSRNSAKHTKSRLRPHNKVLKRKNKEDRLVVDNLAALLTNLKSRDTDSSLRMPSLRFG</sequence>
<accession>A0AAV3Z103</accession>
<keyword evidence="1" id="KW-0732">Signal</keyword>
<reference evidence="2 3" key="1">
    <citation type="journal article" date="2021" name="Elife">
        <title>Chloroplast acquisition without the gene transfer in kleptoplastic sea slugs, Plakobranchus ocellatus.</title>
        <authorList>
            <person name="Maeda T."/>
            <person name="Takahashi S."/>
            <person name="Yoshida T."/>
            <person name="Shimamura S."/>
            <person name="Takaki Y."/>
            <person name="Nagai Y."/>
            <person name="Toyoda A."/>
            <person name="Suzuki Y."/>
            <person name="Arimoto A."/>
            <person name="Ishii H."/>
            <person name="Satoh N."/>
            <person name="Nishiyama T."/>
            <person name="Hasebe M."/>
            <person name="Maruyama T."/>
            <person name="Minagawa J."/>
            <person name="Obokata J."/>
            <person name="Shigenobu S."/>
        </authorList>
    </citation>
    <scope>NUCLEOTIDE SEQUENCE [LARGE SCALE GENOMIC DNA]</scope>
</reference>
<evidence type="ECO:0000313" key="2">
    <source>
        <dbReference type="EMBL" id="GFN88329.1"/>
    </source>
</evidence>